<reference evidence="13 14" key="1">
    <citation type="submission" date="2023-03" db="EMBL/GenBank/DDBJ databases">
        <title>YIM 152171 draft genome.</title>
        <authorList>
            <person name="Yang Z."/>
        </authorList>
    </citation>
    <scope>NUCLEOTIDE SEQUENCE [LARGE SCALE GENOMIC DNA]</scope>
    <source>
        <strain evidence="13 14">YIM 152171</strain>
    </source>
</reference>
<gene>
    <name evidence="11" type="primary">nadD</name>
    <name evidence="13" type="ORF">PZ740_07920</name>
</gene>
<dbReference type="AlphaFoldDB" id="A0AAP3UZU1"/>
<accession>A0AAP3UZU1</accession>
<keyword evidence="7 11" id="KW-0547">Nucleotide-binding</keyword>
<comment type="caution">
    <text evidence="13">The sequence shown here is derived from an EMBL/GenBank/DDBJ whole genome shotgun (WGS) entry which is preliminary data.</text>
</comment>
<keyword evidence="6 11" id="KW-0548">Nucleotidyltransferase</keyword>
<dbReference type="EMBL" id="JARGEQ010000082">
    <property type="protein sequence ID" value="MDF1586311.1"/>
    <property type="molecule type" value="Genomic_DNA"/>
</dbReference>
<dbReference type="NCBIfam" id="NF000843">
    <property type="entry name" value="PRK00071.2-2"/>
    <property type="match status" value="1"/>
</dbReference>
<evidence type="ECO:0000313" key="14">
    <source>
        <dbReference type="Proteomes" id="UP001301140"/>
    </source>
</evidence>
<dbReference type="PANTHER" id="PTHR39321:SF3">
    <property type="entry name" value="PHOSPHOPANTETHEINE ADENYLYLTRANSFERASE"/>
    <property type="match status" value="1"/>
</dbReference>
<comment type="function">
    <text evidence="1 11">Catalyzes the reversible adenylation of nicotinate mononucleotide (NaMN) to nicotinic acid adenine dinucleotide (NaAD).</text>
</comment>
<dbReference type="PANTHER" id="PTHR39321">
    <property type="entry name" value="NICOTINATE-NUCLEOTIDE ADENYLYLTRANSFERASE-RELATED"/>
    <property type="match status" value="1"/>
</dbReference>
<evidence type="ECO:0000313" key="13">
    <source>
        <dbReference type="EMBL" id="MDF1586311.1"/>
    </source>
</evidence>
<keyword evidence="9 11" id="KW-0520">NAD</keyword>
<dbReference type="Pfam" id="PF01467">
    <property type="entry name" value="CTP_transf_like"/>
    <property type="match status" value="1"/>
</dbReference>
<dbReference type="Gene3D" id="3.40.50.620">
    <property type="entry name" value="HUPs"/>
    <property type="match status" value="1"/>
</dbReference>
<keyword evidence="14" id="KW-1185">Reference proteome</keyword>
<evidence type="ECO:0000256" key="8">
    <source>
        <dbReference type="ARBA" id="ARBA00022840"/>
    </source>
</evidence>
<evidence type="ECO:0000256" key="6">
    <source>
        <dbReference type="ARBA" id="ARBA00022695"/>
    </source>
</evidence>
<keyword evidence="4 11" id="KW-0662">Pyridine nucleotide biosynthesis</keyword>
<dbReference type="Proteomes" id="UP001301140">
    <property type="component" value="Unassembled WGS sequence"/>
</dbReference>
<comment type="catalytic activity">
    <reaction evidence="10 11">
        <text>nicotinate beta-D-ribonucleotide + ATP + H(+) = deamido-NAD(+) + diphosphate</text>
        <dbReference type="Rhea" id="RHEA:22860"/>
        <dbReference type="ChEBI" id="CHEBI:15378"/>
        <dbReference type="ChEBI" id="CHEBI:30616"/>
        <dbReference type="ChEBI" id="CHEBI:33019"/>
        <dbReference type="ChEBI" id="CHEBI:57502"/>
        <dbReference type="ChEBI" id="CHEBI:58437"/>
        <dbReference type="EC" id="2.7.7.18"/>
    </reaction>
</comment>
<feature type="domain" description="Cytidyltransferase-like" evidence="12">
    <location>
        <begin position="5"/>
        <end position="183"/>
    </location>
</feature>
<dbReference type="EC" id="2.7.7.18" evidence="11"/>
<evidence type="ECO:0000256" key="1">
    <source>
        <dbReference type="ARBA" id="ARBA00002324"/>
    </source>
</evidence>
<evidence type="ECO:0000256" key="5">
    <source>
        <dbReference type="ARBA" id="ARBA00022679"/>
    </source>
</evidence>
<organism evidence="13 14">
    <name type="scientific">Marinimicrococcus flavescens</name>
    <dbReference type="NCBI Taxonomy" id="3031815"/>
    <lineage>
        <taxon>Bacteria</taxon>
        <taxon>Pseudomonadati</taxon>
        <taxon>Pseudomonadota</taxon>
        <taxon>Alphaproteobacteria</taxon>
        <taxon>Geminicoccales</taxon>
        <taxon>Geminicoccaceae</taxon>
        <taxon>Marinimicrococcus</taxon>
    </lineage>
</organism>
<sequence length="188" mass="20995">MRVGLLGGSFNPAHEGHLYVSLEALRRLQLDQVWWLVSPQNPLKPRAGMAPLEERLASAHAVARHPAVRVTSLESRLGTRYTADTLNRLKSWKDHRFVWLIGADNLAQLPRWRHWEQVMHACPIAVFERDPYSYGALAGAAATRFAGARLSDARAAELAACAPPAWVFLRLRPHPASSTEIRRAADQP</sequence>
<comment type="similarity">
    <text evidence="3 11">Belongs to the NadD family.</text>
</comment>
<dbReference type="CDD" id="cd02165">
    <property type="entry name" value="NMNAT"/>
    <property type="match status" value="1"/>
</dbReference>
<proteinExistence type="inferred from homology"/>
<dbReference type="InterPro" id="IPR004821">
    <property type="entry name" value="Cyt_trans-like"/>
</dbReference>
<dbReference type="HAMAP" id="MF_00244">
    <property type="entry name" value="NaMN_adenylyltr"/>
    <property type="match status" value="1"/>
</dbReference>
<evidence type="ECO:0000259" key="12">
    <source>
        <dbReference type="Pfam" id="PF01467"/>
    </source>
</evidence>
<dbReference type="NCBIfam" id="TIGR00482">
    <property type="entry name" value="nicotinate (nicotinamide) nucleotide adenylyltransferase"/>
    <property type="match status" value="1"/>
</dbReference>
<dbReference type="GO" id="GO:0004515">
    <property type="term" value="F:nicotinate-nucleotide adenylyltransferase activity"/>
    <property type="evidence" value="ECO:0007669"/>
    <property type="project" value="UniProtKB-UniRule"/>
</dbReference>
<evidence type="ECO:0000256" key="10">
    <source>
        <dbReference type="ARBA" id="ARBA00048721"/>
    </source>
</evidence>
<evidence type="ECO:0000256" key="7">
    <source>
        <dbReference type="ARBA" id="ARBA00022741"/>
    </source>
</evidence>
<dbReference type="InterPro" id="IPR014729">
    <property type="entry name" value="Rossmann-like_a/b/a_fold"/>
</dbReference>
<evidence type="ECO:0000256" key="4">
    <source>
        <dbReference type="ARBA" id="ARBA00022642"/>
    </source>
</evidence>
<evidence type="ECO:0000256" key="11">
    <source>
        <dbReference type="HAMAP-Rule" id="MF_00244"/>
    </source>
</evidence>
<protein>
    <recommendedName>
        <fullName evidence="11">Probable nicotinate-nucleotide adenylyltransferase</fullName>
        <ecNumber evidence="11">2.7.7.18</ecNumber>
    </recommendedName>
    <alternativeName>
        <fullName evidence="11">Deamido-NAD(+) diphosphorylase</fullName>
    </alternativeName>
    <alternativeName>
        <fullName evidence="11">Deamido-NAD(+) pyrophosphorylase</fullName>
    </alternativeName>
    <alternativeName>
        <fullName evidence="11">Nicotinate mononucleotide adenylyltransferase</fullName>
        <shortName evidence="11">NaMN adenylyltransferase</shortName>
    </alternativeName>
</protein>
<evidence type="ECO:0000256" key="2">
    <source>
        <dbReference type="ARBA" id="ARBA00005019"/>
    </source>
</evidence>
<keyword evidence="5 11" id="KW-0808">Transferase</keyword>
<name>A0AAP3UZU1_9PROT</name>
<dbReference type="SUPFAM" id="SSF52374">
    <property type="entry name" value="Nucleotidylyl transferase"/>
    <property type="match status" value="1"/>
</dbReference>
<evidence type="ECO:0000256" key="3">
    <source>
        <dbReference type="ARBA" id="ARBA00009014"/>
    </source>
</evidence>
<dbReference type="GO" id="GO:0005524">
    <property type="term" value="F:ATP binding"/>
    <property type="evidence" value="ECO:0007669"/>
    <property type="project" value="UniProtKB-KW"/>
</dbReference>
<comment type="pathway">
    <text evidence="2 11">Cofactor biosynthesis; NAD(+) biosynthesis; deamido-NAD(+) from nicotinate D-ribonucleotide: step 1/1.</text>
</comment>
<keyword evidence="8 11" id="KW-0067">ATP-binding</keyword>
<evidence type="ECO:0000256" key="9">
    <source>
        <dbReference type="ARBA" id="ARBA00023027"/>
    </source>
</evidence>
<dbReference type="InterPro" id="IPR005248">
    <property type="entry name" value="NadD/NMNAT"/>
</dbReference>
<dbReference type="GO" id="GO:0009435">
    <property type="term" value="P:NAD+ biosynthetic process"/>
    <property type="evidence" value="ECO:0007669"/>
    <property type="project" value="UniProtKB-UniRule"/>
</dbReference>